<accession>A0A6N2MPS7</accession>
<protein>
    <submittedName>
        <fullName evidence="1">Uncharacterized protein</fullName>
    </submittedName>
</protein>
<sequence length="78" mass="8984">MYFIDFFKVKVFGFALGSHGGSVKDERVHLYAIEARIELLLKSPQLSIKINYVFVYGMGVSLHKNDYIRLNENSKTLL</sequence>
<gene>
    <name evidence="1" type="ORF">SVIM_LOCUS404047</name>
</gene>
<proteinExistence type="predicted"/>
<dbReference type="EMBL" id="CAADRP010001923">
    <property type="protein sequence ID" value="VFU56352.1"/>
    <property type="molecule type" value="Genomic_DNA"/>
</dbReference>
<name>A0A6N2MPS7_SALVM</name>
<dbReference type="AlphaFoldDB" id="A0A6N2MPS7"/>
<organism evidence="1">
    <name type="scientific">Salix viminalis</name>
    <name type="common">Common osier</name>
    <name type="synonym">Basket willow</name>
    <dbReference type="NCBI Taxonomy" id="40686"/>
    <lineage>
        <taxon>Eukaryota</taxon>
        <taxon>Viridiplantae</taxon>
        <taxon>Streptophyta</taxon>
        <taxon>Embryophyta</taxon>
        <taxon>Tracheophyta</taxon>
        <taxon>Spermatophyta</taxon>
        <taxon>Magnoliopsida</taxon>
        <taxon>eudicotyledons</taxon>
        <taxon>Gunneridae</taxon>
        <taxon>Pentapetalae</taxon>
        <taxon>rosids</taxon>
        <taxon>fabids</taxon>
        <taxon>Malpighiales</taxon>
        <taxon>Salicaceae</taxon>
        <taxon>Saliceae</taxon>
        <taxon>Salix</taxon>
    </lineage>
</organism>
<reference evidence="1" key="1">
    <citation type="submission" date="2019-03" db="EMBL/GenBank/DDBJ databases">
        <authorList>
            <person name="Mank J."/>
            <person name="Almeida P."/>
        </authorList>
    </citation>
    <scope>NUCLEOTIDE SEQUENCE</scope>
    <source>
        <strain evidence="1">78183</strain>
    </source>
</reference>
<evidence type="ECO:0000313" key="1">
    <source>
        <dbReference type="EMBL" id="VFU56352.1"/>
    </source>
</evidence>